<dbReference type="Proteomes" id="UP000198885">
    <property type="component" value="Unassembled WGS sequence"/>
</dbReference>
<dbReference type="InterPro" id="IPR005302">
    <property type="entry name" value="MoCF_Sase_C"/>
</dbReference>
<dbReference type="STRING" id="641238.SAMN04490244_11949"/>
<dbReference type="InterPro" id="IPR005303">
    <property type="entry name" value="MOCOS_middle"/>
</dbReference>
<sequence>MTATVAALWRHPIKAVGAEPLTETRMIAGQTLPGDRVWAVAHEAAKLSDGWSPCANFNRGAKAPALMAVTARLEGDAVRLSHPDRDDLTVSPETEPEALLDWVRPLVPEGRAAPARIVRAEARGMTDSAFPSISILNRASLSELSRAAGHAMDERRFRGNVWVEGLEPWQEFDLVDREIRLGDATLAVRERIGRCRATHADPATGSVDTDTLGLLRENFGHTQFGIYAEVIEGGPVALGDALTVL</sequence>
<dbReference type="SUPFAM" id="SSF50800">
    <property type="entry name" value="PK beta-barrel domain-like"/>
    <property type="match status" value="1"/>
</dbReference>
<dbReference type="EMBL" id="FOGU01000019">
    <property type="protein sequence ID" value="SES41858.1"/>
    <property type="molecule type" value="Genomic_DNA"/>
</dbReference>
<dbReference type="GO" id="GO:0030151">
    <property type="term" value="F:molybdenum ion binding"/>
    <property type="evidence" value="ECO:0007669"/>
    <property type="project" value="InterPro"/>
</dbReference>
<dbReference type="Pfam" id="PF03476">
    <property type="entry name" value="MOSC_N"/>
    <property type="match status" value="1"/>
</dbReference>
<dbReference type="PROSITE" id="PS51340">
    <property type="entry name" value="MOSC"/>
    <property type="match status" value="1"/>
</dbReference>
<dbReference type="Gene3D" id="2.40.33.20">
    <property type="entry name" value="PK beta-barrel domain-like"/>
    <property type="match status" value="1"/>
</dbReference>
<proteinExistence type="predicted"/>
<evidence type="ECO:0000313" key="3">
    <source>
        <dbReference type="Proteomes" id="UP000198885"/>
    </source>
</evidence>
<dbReference type="Pfam" id="PF03473">
    <property type="entry name" value="MOSC"/>
    <property type="match status" value="1"/>
</dbReference>
<protein>
    <recommendedName>
        <fullName evidence="1">MOSC domain-containing protein</fullName>
    </recommendedName>
</protein>
<feature type="domain" description="MOSC" evidence="1">
    <location>
        <begin position="104"/>
        <end position="245"/>
    </location>
</feature>
<dbReference type="GO" id="GO:0003824">
    <property type="term" value="F:catalytic activity"/>
    <property type="evidence" value="ECO:0007669"/>
    <property type="project" value="InterPro"/>
</dbReference>
<name>A0A1H9X6L2_9RHOB</name>
<keyword evidence="3" id="KW-1185">Reference proteome</keyword>
<reference evidence="2 3" key="1">
    <citation type="submission" date="2016-10" db="EMBL/GenBank/DDBJ databases">
        <authorList>
            <person name="de Groot N.N."/>
        </authorList>
    </citation>
    <scope>NUCLEOTIDE SEQUENCE [LARGE SCALE GENOMIC DNA]</scope>
    <source>
        <strain evidence="2 3">DSM 23042</strain>
    </source>
</reference>
<dbReference type="RefSeq" id="WP_092696349.1">
    <property type="nucleotide sequence ID" value="NZ_FOGU01000019.1"/>
</dbReference>
<accession>A0A1H9X6L2</accession>
<evidence type="ECO:0000259" key="1">
    <source>
        <dbReference type="PROSITE" id="PS51340"/>
    </source>
</evidence>
<evidence type="ECO:0000313" key="2">
    <source>
        <dbReference type="EMBL" id="SES41858.1"/>
    </source>
</evidence>
<dbReference type="InterPro" id="IPR011037">
    <property type="entry name" value="Pyrv_Knase-like_insert_dom_sf"/>
</dbReference>
<dbReference type="GO" id="GO:0030170">
    <property type="term" value="F:pyridoxal phosphate binding"/>
    <property type="evidence" value="ECO:0007669"/>
    <property type="project" value="InterPro"/>
</dbReference>
<dbReference type="PANTHER" id="PTHR36930:SF1">
    <property type="entry name" value="MOSC DOMAIN-CONTAINING PROTEIN"/>
    <property type="match status" value="1"/>
</dbReference>
<organism evidence="2 3">
    <name type="scientific">Tranquillimonas rosea</name>
    <dbReference type="NCBI Taxonomy" id="641238"/>
    <lineage>
        <taxon>Bacteria</taxon>
        <taxon>Pseudomonadati</taxon>
        <taxon>Pseudomonadota</taxon>
        <taxon>Alphaproteobacteria</taxon>
        <taxon>Rhodobacterales</taxon>
        <taxon>Roseobacteraceae</taxon>
        <taxon>Tranquillimonas</taxon>
    </lineage>
</organism>
<dbReference type="InterPro" id="IPR052716">
    <property type="entry name" value="MOSC_domain"/>
</dbReference>
<dbReference type="AlphaFoldDB" id="A0A1H9X6L2"/>
<dbReference type="PANTHER" id="PTHR36930">
    <property type="entry name" value="METAL-SULFUR CLUSTER BIOSYNTHESIS PROTEINS YUAD-RELATED"/>
    <property type="match status" value="1"/>
</dbReference>
<dbReference type="OrthoDB" id="581532at2"/>
<gene>
    <name evidence="2" type="ORF">SAMN04490244_11949</name>
</gene>